<proteinExistence type="predicted"/>
<dbReference type="GeneID" id="108892419"/>
<dbReference type="InterPro" id="IPR010394">
    <property type="entry name" value="5-nucleotidase"/>
</dbReference>
<dbReference type="PANTHER" id="PTHR31367">
    <property type="entry name" value="CYTOSOLIC 5'-NUCLEOTIDASE 1 FAMILY MEMBER"/>
    <property type="match status" value="1"/>
</dbReference>
<name>A0AAJ7VBS7_LATCA</name>
<dbReference type="GO" id="GO:0005829">
    <property type="term" value="C:cytosol"/>
    <property type="evidence" value="ECO:0007669"/>
    <property type="project" value="TreeGrafter"/>
</dbReference>
<dbReference type="KEGG" id="lcf:108892419"/>
<dbReference type="GO" id="GO:0009117">
    <property type="term" value="P:nucleotide metabolic process"/>
    <property type="evidence" value="ECO:0007669"/>
    <property type="project" value="InterPro"/>
</dbReference>
<dbReference type="RefSeq" id="XP_018545463.1">
    <property type="nucleotide sequence ID" value="XM_018689947.2"/>
</dbReference>
<dbReference type="Pfam" id="PF06189">
    <property type="entry name" value="5-nucleotidase"/>
    <property type="match status" value="1"/>
</dbReference>
<dbReference type="GO" id="GO:0008253">
    <property type="term" value="F:5'-nucleotidase activity"/>
    <property type="evidence" value="ECO:0007669"/>
    <property type="project" value="InterPro"/>
</dbReference>
<dbReference type="GO" id="GO:0000166">
    <property type="term" value="F:nucleotide binding"/>
    <property type="evidence" value="ECO:0007669"/>
    <property type="project" value="InterPro"/>
</dbReference>
<dbReference type="GO" id="GO:0046085">
    <property type="term" value="P:adenosine metabolic process"/>
    <property type="evidence" value="ECO:0007669"/>
    <property type="project" value="TreeGrafter"/>
</dbReference>
<protein>
    <submittedName>
        <fullName evidence="2">Cytosolic 5'-nucleotidase 1A isoform X1</fullName>
    </submittedName>
</protein>
<dbReference type="PANTHER" id="PTHR31367:SF2">
    <property type="entry name" value="CYTOSOLIC 5'-NUCLEOTIDASE 1A"/>
    <property type="match status" value="1"/>
</dbReference>
<dbReference type="GO" id="GO:0000287">
    <property type="term" value="F:magnesium ion binding"/>
    <property type="evidence" value="ECO:0007669"/>
    <property type="project" value="InterPro"/>
</dbReference>
<dbReference type="AlphaFoldDB" id="A0AAJ7VBS7"/>
<evidence type="ECO:0000313" key="2">
    <source>
        <dbReference type="RefSeq" id="XP_018545463.1"/>
    </source>
</evidence>
<organism evidence="1 2">
    <name type="scientific">Lates calcarifer</name>
    <name type="common">Barramundi</name>
    <name type="synonym">Holocentrus calcarifer</name>
    <dbReference type="NCBI Taxonomy" id="8187"/>
    <lineage>
        <taxon>Eukaryota</taxon>
        <taxon>Metazoa</taxon>
        <taxon>Chordata</taxon>
        <taxon>Craniata</taxon>
        <taxon>Vertebrata</taxon>
        <taxon>Euteleostomi</taxon>
        <taxon>Actinopterygii</taxon>
        <taxon>Neopterygii</taxon>
        <taxon>Teleostei</taxon>
        <taxon>Neoteleostei</taxon>
        <taxon>Acanthomorphata</taxon>
        <taxon>Carangaria</taxon>
        <taxon>Carangaria incertae sedis</taxon>
        <taxon>Centropomidae</taxon>
        <taxon>Lates</taxon>
    </lineage>
</organism>
<accession>A0AAJ7VBS7</accession>
<gene>
    <name evidence="2" type="primary">LOC108892419</name>
</gene>
<evidence type="ECO:0000313" key="1">
    <source>
        <dbReference type="Proteomes" id="UP000694890"/>
    </source>
</evidence>
<sequence length="322" mass="36001">MGKMSCKTNQCLTNPGQDVRRMGCSGEDAEMGRDQKQEPEIPVTIAMSSELLFNTEQQSPGPGYSFVKLFSLCSQALKAVNAKLTEHYPQSEELFKVLLIHDNSSELSERFIKNHKLEELITPFYVSGEHLVGELQENETHLYLSAPPGFKVQEVLNKGIAAAIMYTPEETTEVAETQLRVVFDGDAVLFSDESERVFATKGLESYLNHENERVNEPMTEGPFKGFLQALGKLQKKFFNKGQQKCPIRTYLLTSRDAAGAGYRALNTLKTWGLEIDEAYFLGGSPKGPLLKMIRPHIFFDDQMRHVDGSLKEGIVACHVLAS</sequence>
<dbReference type="Proteomes" id="UP000694890">
    <property type="component" value="Linkage group LG19"/>
</dbReference>
<reference evidence="2" key="1">
    <citation type="submission" date="2025-08" db="UniProtKB">
        <authorList>
            <consortium name="RefSeq"/>
        </authorList>
    </citation>
    <scope>IDENTIFICATION</scope>
    <source>
        <tissue evidence="2">Brain</tissue>
    </source>
</reference>